<reference evidence="3" key="1">
    <citation type="journal article" date="2013" name="Nat. Genet.">
        <title>The duck genome and transcriptome provide insight into an avian influenza virus reservoir species.</title>
        <authorList>
            <person name="Huang Y."/>
            <person name="Li Y."/>
            <person name="Burt D.W."/>
            <person name="Chen H."/>
            <person name="Zhang Y."/>
            <person name="Qian W."/>
            <person name="Kim H."/>
            <person name="Gan S."/>
            <person name="Zhao Y."/>
            <person name="Li J."/>
            <person name="Yi K."/>
            <person name="Feng H."/>
            <person name="Zhu P."/>
            <person name="Li B."/>
            <person name="Liu Q."/>
            <person name="Fairley S."/>
            <person name="Magor K.E."/>
            <person name="Du Z."/>
            <person name="Hu X."/>
            <person name="Goodman L."/>
            <person name="Tafer H."/>
            <person name="Vignal A."/>
            <person name="Lee T."/>
            <person name="Kim K.W."/>
            <person name="Sheng Z."/>
            <person name="An Y."/>
            <person name="Searle S."/>
            <person name="Herrero J."/>
            <person name="Groenen M.A."/>
            <person name="Crooijmans R.P."/>
            <person name="Faraut T."/>
            <person name="Cai Q."/>
            <person name="Webster R.G."/>
            <person name="Aldridge J.R."/>
            <person name="Warren W.C."/>
            <person name="Bartschat S."/>
            <person name="Kehr S."/>
            <person name="Marz M."/>
            <person name="Stadler P.F."/>
            <person name="Smith J."/>
            <person name="Kraus R.H."/>
            <person name="Zhao Y."/>
            <person name="Ren L."/>
            <person name="Fei J."/>
            <person name="Morisson M."/>
            <person name="Kaiser P."/>
            <person name="Griffin D.K."/>
            <person name="Rao M."/>
            <person name="Pitel F."/>
            <person name="Wang J."/>
            <person name="Li N."/>
        </authorList>
    </citation>
    <scope>NUCLEOTIDE SEQUENCE [LARGE SCALE GENOMIC DNA]</scope>
</reference>
<protein>
    <submittedName>
        <fullName evidence="2">Uncharacterized protein</fullName>
    </submittedName>
</protein>
<feature type="signal peptide" evidence="1">
    <location>
        <begin position="1"/>
        <end position="33"/>
    </location>
</feature>
<keyword evidence="1" id="KW-0732">Signal</keyword>
<evidence type="ECO:0000313" key="2">
    <source>
        <dbReference type="EMBL" id="EOA98671.1"/>
    </source>
</evidence>
<name>R0JNE2_ANAPL</name>
<feature type="chain" id="PRO_5004343559" evidence="1">
    <location>
        <begin position="34"/>
        <end position="132"/>
    </location>
</feature>
<evidence type="ECO:0000313" key="3">
    <source>
        <dbReference type="Proteomes" id="UP000296049"/>
    </source>
</evidence>
<dbReference type="Proteomes" id="UP000296049">
    <property type="component" value="Unassembled WGS sequence"/>
</dbReference>
<keyword evidence="3" id="KW-1185">Reference proteome</keyword>
<dbReference type="AlphaFoldDB" id="R0JNE2"/>
<proteinExistence type="predicted"/>
<accession>R0JNE2</accession>
<dbReference type="EMBL" id="KB743446">
    <property type="protein sequence ID" value="EOA98671.1"/>
    <property type="molecule type" value="Genomic_DNA"/>
</dbReference>
<evidence type="ECO:0000256" key="1">
    <source>
        <dbReference type="SAM" id="SignalP"/>
    </source>
</evidence>
<gene>
    <name evidence="2" type="ORF">Anapl_02647</name>
</gene>
<organism evidence="2 3">
    <name type="scientific">Anas platyrhynchos</name>
    <name type="common">Mallard</name>
    <name type="synonym">Anas boschas</name>
    <dbReference type="NCBI Taxonomy" id="8839"/>
    <lineage>
        <taxon>Eukaryota</taxon>
        <taxon>Metazoa</taxon>
        <taxon>Chordata</taxon>
        <taxon>Craniata</taxon>
        <taxon>Vertebrata</taxon>
        <taxon>Euteleostomi</taxon>
        <taxon>Archelosauria</taxon>
        <taxon>Archosauria</taxon>
        <taxon>Dinosauria</taxon>
        <taxon>Saurischia</taxon>
        <taxon>Theropoda</taxon>
        <taxon>Coelurosauria</taxon>
        <taxon>Aves</taxon>
        <taxon>Neognathae</taxon>
        <taxon>Galloanserae</taxon>
        <taxon>Anseriformes</taxon>
        <taxon>Anatidae</taxon>
        <taxon>Anatinae</taxon>
        <taxon>Anas</taxon>
    </lineage>
</organism>
<sequence length="132" mass="14118">MEPPDPALWLCSLSPALICVPLNITWMCQPCKAIIGAGIVKLCSPCGSVDAESRGDNVHGCILPAVSQQGRHALSKGFAAQHSWRKQHQPRPASFKCKDSSGSFVRRETDLNSSHVVDSDTVGGRIGTLARP</sequence>